<dbReference type="RefSeq" id="WP_042678992.1">
    <property type="nucleotide sequence ID" value="NZ_CABKTM010000009.1"/>
</dbReference>
<dbReference type="Gene3D" id="2.20.230.10">
    <property type="entry name" value="Resuscitation-promoting factor rpfb"/>
    <property type="match status" value="1"/>
</dbReference>
<evidence type="ECO:0000313" key="5">
    <source>
        <dbReference type="Proteomes" id="UP001142078"/>
    </source>
</evidence>
<proteinExistence type="predicted"/>
<dbReference type="Pfam" id="PF03990">
    <property type="entry name" value="DUF348"/>
    <property type="match status" value="2"/>
</dbReference>
<accession>A0A9X2S556</accession>
<dbReference type="PROSITE" id="PS51109">
    <property type="entry name" value="G5"/>
    <property type="match status" value="1"/>
</dbReference>
<dbReference type="GO" id="GO:0019867">
    <property type="term" value="C:outer membrane"/>
    <property type="evidence" value="ECO:0007669"/>
    <property type="project" value="InterPro"/>
</dbReference>
<dbReference type="InterPro" id="IPR010611">
    <property type="entry name" value="3D_dom"/>
</dbReference>
<keyword evidence="1" id="KW-0732">Signal</keyword>
<name>A0A9X2S556_9FIRM</name>
<keyword evidence="2" id="KW-1133">Transmembrane helix</keyword>
<dbReference type="GO" id="GO:0004553">
    <property type="term" value="F:hydrolase activity, hydrolyzing O-glycosyl compounds"/>
    <property type="evidence" value="ECO:0007669"/>
    <property type="project" value="InterPro"/>
</dbReference>
<evidence type="ECO:0000256" key="2">
    <source>
        <dbReference type="SAM" id="Phobius"/>
    </source>
</evidence>
<keyword evidence="5" id="KW-1185">Reference proteome</keyword>
<gene>
    <name evidence="4" type="ORF">NSA23_08895</name>
</gene>
<feature type="domain" description="G5" evidence="3">
    <location>
        <begin position="144"/>
        <end position="224"/>
    </location>
</feature>
<dbReference type="Proteomes" id="UP001142078">
    <property type="component" value="Unassembled WGS sequence"/>
</dbReference>
<dbReference type="SMART" id="SM01208">
    <property type="entry name" value="G5"/>
    <property type="match status" value="1"/>
</dbReference>
<dbReference type="OrthoDB" id="9798935at2"/>
<dbReference type="EMBL" id="JANJZL010000005">
    <property type="protein sequence ID" value="MCR2044235.1"/>
    <property type="molecule type" value="Genomic_DNA"/>
</dbReference>
<dbReference type="PANTHER" id="PTHR39160:SF4">
    <property type="entry name" value="RESUSCITATION-PROMOTING FACTOR RPFB"/>
    <property type="match status" value="1"/>
</dbReference>
<dbReference type="InterPro" id="IPR036908">
    <property type="entry name" value="RlpA-like_sf"/>
</dbReference>
<dbReference type="Pfam" id="PF07501">
    <property type="entry name" value="G5"/>
    <property type="match status" value="1"/>
</dbReference>
<dbReference type="InterPro" id="IPR051933">
    <property type="entry name" value="Resuscitation_pf_RpfB"/>
</dbReference>
<keyword evidence="2" id="KW-0472">Membrane</keyword>
<dbReference type="GO" id="GO:0009254">
    <property type="term" value="P:peptidoglycan turnover"/>
    <property type="evidence" value="ECO:0007669"/>
    <property type="project" value="InterPro"/>
</dbReference>
<dbReference type="InterPro" id="IPR011098">
    <property type="entry name" value="G5_dom"/>
</dbReference>
<feature type="transmembrane region" description="Helical" evidence="2">
    <location>
        <begin position="12"/>
        <end position="29"/>
    </location>
</feature>
<dbReference type="Gene3D" id="2.40.40.10">
    <property type="entry name" value="RlpA-like domain"/>
    <property type="match status" value="1"/>
</dbReference>
<dbReference type="InterPro" id="IPR007137">
    <property type="entry name" value="DUF348"/>
</dbReference>
<evidence type="ECO:0000256" key="1">
    <source>
        <dbReference type="ARBA" id="ARBA00022729"/>
    </source>
</evidence>
<dbReference type="AlphaFoldDB" id="A0A9X2S556"/>
<reference evidence="4" key="1">
    <citation type="submission" date="2022-07" db="EMBL/GenBank/DDBJ databases">
        <title>Enhanced cultured diversity of the mouse gut microbiota enables custom-made synthetic communities.</title>
        <authorList>
            <person name="Afrizal A."/>
        </authorList>
    </citation>
    <scope>NUCLEOTIDE SEQUENCE</scope>
    <source>
        <strain evidence="4">DSM 29482</strain>
    </source>
</reference>
<evidence type="ECO:0000313" key="4">
    <source>
        <dbReference type="EMBL" id="MCR2044235.1"/>
    </source>
</evidence>
<evidence type="ECO:0000259" key="3">
    <source>
        <dbReference type="PROSITE" id="PS51109"/>
    </source>
</evidence>
<dbReference type="SUPFAM" id="SSF50685">
    <property type="entry name" value="Barwin-like endoglucanases"/>
    <property type="match status" value="1"/>
</dbReference>
<dbReference type="Pfam" id="PF06725">
    <property type="entry name" value="3D"/>
    <property type="match status" value="1"/>
</dbReference>
<dbReference type="CDD" id="cd22786">
    <property type="entry name" value="DPBB_YuiC-like"/>
    <property type="match status" value="1"/>
</dbReference>
<keyword evidence="2" id="KW-0812">Transmembrane</keyword>
<comment type="caution">
    <text evidence="4">The sequence shown here is derived from an EMBL/GenBank/DDBJ whole genome shotgun (WGS) entry which is preliminary data.</text>
</comment>
<sequence length="366" mass="40433">MEDNSGFHNRHLKTLTILAIAAMLVFGIYKKETKEITISIDENKIIVKTLKGTVGELLEKEDIKVEEGGYLHPKSDTKLKDGDEIIIKNPKTYKIKLGKKITEMQSTENIVKDILKDLDIKLGNKDYTYPDLDKKVEPKTQIEIVQISETIDTVKDDIPFENIVEDNIKLEKGKSNIVQEGKNGVKETKIKKIFKNGDLVSEDIISEEVVSAPVAKIVEKGTKEIQKPKTIQVASRGGGTPTRRNAVKAQNVNKKGNMRYKKAFTVVATAYDLSFASCGKNPGDPGYGLTASGTQVRPGVVSVDPNVIPLGTKLYIESLDSTSDYGFAVAEDTGGAIKGNRIDLFFPSSTQVRNFGRRPVKVYILE</sequence>
<protein>
    <submittedName>
        <fullName evidence="4">3D domain-containing protein</fullName>
    </submittedName>
</protein>
<dbReference type="PANTHER" id="PTHR39160">
    <property type="entry name" value="CELL WALL-BINDING PROTEIN YOCH"/>
    <property type="match status" value="1"/>
</dbReference>
<organism evidence="4 5">
    <name type="scientific">Anaerosalibacter massiliensis</name>
    <dbReference type="NCBI Taxonomy" id="1347392"/>
    <lineage>
        <taxon>Bacteria</taxon>
        <taxon>Bacillati</taxon>
        <taxon>Bacillota</taxon>
        <taxon>Tissierellia</taxon>
        <taxon>Tissierellales</taxon>
        <taxon>Sporanaerobacteraceae</taxon>
        <taxon>Anaerosalibacter</taxon>
    </lineage>
</organism>